<dbReference type="RefSeq" id="WP_309851970.1">
    <property type="nucleotide sequence ID" value="NZ_BAAAIU010000020.1"/>
</dbReference>
<organism evidence="14 15">
    <name type="scientific">Falsarthrobacter nasiphocae</name>
    <dbReference type="NCBI Taxonomy" id="189863"/>
    <lineage>
        <taxon>Bacteria</taxon>
        <taxon>Bacillati</taxon>
        <taxon>Actinomycetota</taxon>
        <taxon>Actinomycetes</taxon>
        <taxon>Micrococcales</taxon>
        <taxon>Micrococcaceae</taxon>
        <taxon>Falsarthrobacter</taxon>
    </lineage>
</organism>
<dbReference type="InterPro" id="IPR041489">
    <property type="entry name" value="PDZ_6"/>
</dbReference>
<reference evidence="14" key="1">
    <citation type="submission" date="2023-07" db="EMBL/GenBank/DDBJ databases">
        <title>Sequencing the genomes of 1000 actinobacteria strains.</title>
        <authorList>
            <person name="Klenk H.-P."/>
        </authorList>
    </citation>
    <scope>NUCLEOTIDE SEQUENCE</scope>
    <source>
        <strain evidence="14">DSM 13988</strain>
    </source>
</reference>
<dbReference type="CDD" id="cd06163">
    <property type="entry name" value="S2P-M50_PDZ_RseP-like"/>
    <property type="match status" value="1"/>
</dbReference>
<feature type="transmembrane region" description="Helical" evidence="11">
    <location>
        <begin position="358"/>
        <end position="378"/>
    </location>
</feature>
<dbReference type="SUPFAM" id="SSF50156">
    <property type="entry name" value="PDZ domain-like"/>
    <property type="match status" value="1"/>
</dbReference>
<evidence type="ECO:0000256" key="8">
    <source>
        <dbReference type="ARBA" id="ARBA00022989"/>
    </source>
</evidence>
<name>A0AAE4C6X9_9MICC</name>
<keyword evidence="9" id="KW-0482">Metalloprotease</keyword>
<keyword evidence="7" id="KW-0862">Zinc</keyword>
<dbReference type="GO" id="GO:0016020">
    <property type="term" value="C:membrane"/>
    <property type="evidence" value="ECO:0007669"/>
    <property type="project" value="UniProtKB-SubCell"/>
</dbReference>
<comment type="caution">
    <text evidence="14">The sequence shown here is derived from an EMBL/GenBank/DDBJ whole genome shotgun (WGS) entry which is preliminary data.</text>
</comment>
<evidence type="ECO:0000256" key="3">
    <source>
        <dbReference type="ARBA" id="ARBA00007931"/>
    </source>
</evidence>
<evidence type="ECO:0000256" key="2">
    <source>
        <dbReference type="ARBA" id="ARBA00004141"/>
    </source>
</evidence>
<proteinExistence type="inferred from homology"/>
<comment type="cofactor">
    <cofactor evidence="1">
        <name>Zn(2+)</name>
        <dbReference type="ChEBI" id="CHEBI:29105"/>
    </cofactor>
</comment>
<dbReference type="Pfam" id="PF17820">
    <property type="entry name" value="PDZ_6"/>
    <property type="match status" value="1"/>
</dbReference>
<comment type="subcellular location">
    <subcellularLocation>
        <location evidence="2">Membrane</location>
        <topology evidence="2">Multi-pass membrane protein</topology>
    </subcellularLocation>
</comment>
<dbReference type="InterPro" id="IPR008915">
    <property type="entry name" value="Peptidase_M50"/>
</dbReference>
<evidence type="ECO:0000256" key="1">
    <source>
        <dbReference type="ARBA" id="ARBA00001947"/>
    </source>
</evidence>
<evidence type="ECO:0000256" key="6">
    <source>
        <dbReference type="ARBA" id="ARBA00022801"/>
    </source>
</evidence>
<dbReference type="InterPro" id="IPR036034">
    <property type="entry name" value="PDZ_sf"/>
</dbReference>
<evidence type="ECO:0000259" key="13">
    <source>
        <dbReference type="Pfam" id="PF17820"/>
    </source>
</evidence>
<dbReference type="PANTHER" id="PTHR42837:SF2">
    <property type="entry name" value="MEMBRANE METALLOPROTEASE ARASP2, CHLOROPLASTIC-RELATED"/>
    <property type="match status" value="1"/>
</dbReference>
<dbReference type="Proteomes" id="UP001247307">
    <property type="component" value="Unassembled WGS sequence"/>
</dbReference>
<feature type="transmembrane region" description="Helical" evidence="11">
    <location>
        <begin position="129"/>
        <end position="151"/>
    </location>
</feature>
<dbReference type="InterPro" id="IPR004387">
    <property type="entry name" value="Pept_M50_Zn"/>
</dbReference>
<keyword evidence="4 14" id="KW-0645">Protease</keyword>
<keyword evidence="5 11" id="KW-0812">Transmembrane</keyword>
<dbReference type="Gene3D" id="2.30.42.10">
    <property type="match status" value="1"/>
</dbReference>
<evidence type="ECO:0000256" key="5">
    <source>
        <dbReference type="ARBA" id="ARBA00022692"/>
    </source>
</evidence>
<dbReference type="PANTHER" id="PTHR42837">
    <property type="entry name" value="REGULATOR OF SIGMA-E PROTEASE RSEP"/>
    <property type="match status" value="1"/>
</dbReference>
<accession>A0AAE4C6X9</accession>
<keyword evidence="10 11" id="KW-0472">Membrane</keyword>
<evidence type="ECO:0000256" key="4">
    <source>
        <dbReference type="ARBA" id="ARBA00022670"/>
    </source>
</evidence>
<dbReference type="CDD" id="cd05709">
    <property type="entry name" value="S2P-M50"/>
    <property type="match status" value="1"/>
</dbReference>
<keyword evidence="8 11" id="KW-1133">Transmembrane helix</keyword>
<evidence type="ECO:0000256" key="11">
    <source>
        <dbReference type="SAM" id="Phobius"/>
    </source>
</evidence>
<dbReference type="Pfam" id="PF02163">
    <property type="entry name" value="Peptidase_M50"/>
    <property type="match status" value="1"/>
</dbReference>
<evidence type="ECO:0000256" key="7">
    <source>
        <dbReference type="ARBA" id="ARBA00022833"/>
    </source>
</evidence>
<evidence type="ECO:0000256" key="10">
    <source>
        <dbReference type="ARBA" id="ARBA00023136"/>
    </source>
</evidence>
<sequence length="447" mass="47206">MSVLLFLVGVLLIALGVFVSVVLHEFGHFIPAKLFGARIPQFFFGAGRTLWSFRRGETEFGIKAIPLMGYVQIVGMIPPRPTDPAGTVPAATTSLLGRFVEDTRQVDLEQVKPGDEDRLFYRMPVWKRVVIMLGGPLVNLVVGTALILTAVMGFGIATPTTTVAAVSECVKTGPAAQNDGAGSCAPGDPKTPALAAGIKPGDRIVAFAGARVSGWNEAQQAIRAAAGTRSPVVVERDGKEVTLEVTPIRSARPAVDALGKPVTDAAGKPVYTDVGFIGVAPVQTIQPATLGQGLDMTGENIKAVANVVLHLPQRLYQVGRVALGLEERDPNGPMSVVGVGRIGGEITADHEIPWKSKIASVIMIVGSLNIALFVFNLIPLTPLDGGNIAAALWDGLRRLWAKIRGRHAPPPFDTAKLAPLSAAVFGVFALMSVLLIFVDLVHPVSLR</sequence>
<evidence type="ECO:0000259" key="12">
    <source>
        <dbReference type="Pfam" id="PF02163"/>
    </source>
</evidence>
<keyword evidence="6" id="KW-0378">Hydrolase</keyword>
<feature type="transmembrane region" description="Helical" evidence="11">
    <location>
        <begin position="420"/>
        <end position="441"/>
    </location>
</feature>
<dbReference type="GO" id="GO:0004222">
    <property type="term" value="F:metalloendopeptidase activity"/>
    <property type="evidence" value="ECO:0007669"/>
    <property type="project" value="InterPro"/>
</dbReference>
<comment type="similarity">
    <text evidence="3">Belongs to the peptidase M50B family.</text>
</comment>
<feature type="domain" description="Peptidase M50" evidence="12">
    <location>
        <begin position="14"/>
        <end position="398"/>
    </location>
</feature>
<evidence type="ECO:0000256" key="9">
    <source>
        <dbReference type="ARBA" id="ARBA00023049"/>
    </source>
</evidence>
<dbReference type="EMBL" id="JAVDUI010000001">
    <property type="protein sequence ID" value="MDR6892642.1"/>
    <property type="molecule type" value="Genomic_DNA"/>
</dbReference>
<evidence type="ECO:0000313" key="14">
    <source>
        <dbReference type="EMBL" id="MDR6892642.1"/>
    </source>
</evidence>
<dbReference type="AlphaFoldDB" id="A0AAE4C6X9"/>
<dbReference type="GO" id="GO:0006508">
    <property type="term" value="P:proteolysis"/>
    <property type="evidence" value="ECO:0007669"/>
    <property type="project" value="UniProtKB-KW"/>
</dbReference>
<evidence type="ECO:0000313" key="15">
    <source>
        <dbReference type="Proteomes" id="UP001247307"/>
    </source>
</evidence>
<protein>
    <submittedName>
        <fullName evidence="14">Membrane-associated protease RseP (Regulator of RpoE activity)</fullName>
    </submittedName>
</protein>
<gene>
    <name evidence="14" type="ORF">J2S35_001582</name>
</gene>
<feature type="domain" description="PDZ" evidence="13">
    <location>
        <begin position="188"/>
        <end position="236"/>
    </location>
</feature>
<keyword evidence="15" id="KW-1185">Reference proteome</keyword>